<sequence length="310" mass="35145">MQGFFWWAQASRGIGYSPTSLLSLFTFWGTSWLHIAYTRLTVLMAPQITSWDDLTEVWEQCDDETGEIQQTYFALFDSNESFYYGMLEAPKAEITFDQVTKALSRVPDEEVFTRCPAPGIELIQAPATLIGDLYIKRPDPRMYKVMKEHNALSQLSAALLAEAEVLQSLSQHLHPNIIRYYGCRVIRGYFIGIVLDKHPHDLYSYLKNQVGTIEKRSFIAALEFSLRHLHARGLAHNDLTPNNILVSKEGMPVLIDFGGCQPIGTYLKHIRGTHGWIDGAIKDHNTSKEEHDVSALAKISAWLDNPVFGR</sequence>
<dbReference type="EMBL" id="CAJVRC010000845">
    <property type="protein sequence ID" value="CAG8892464.1"/>
    <property type="molecule type" value="Genomic_DNA"/>
</dbReference>
<organism evidence="2 3">
    <name type="scientific">Penicillium egyptiacum</name>
    <dbReference type="NCBI Taxonomy" id="1303716"/>
    <lineage>
        <taxon>Eukaryota</taxon>
        <taxon>Fungi</taxon>
        <taxon>Dikarya</taxon>
        <taxon>Ascomycota</taxon>
        <taxon>Pezizomycotina</taxon>
        <taxon>Eurotiomycetes</taxon>
        <taxon>Eurotiomycetidae</taxon>
        <taxon>Eurotiales</taxon>
        <taxon>Aspergillaceae</taxon>
        <taxon>Penicillium</taxon>
    </lineage>
</organism>
<evidence type="ECO:0000313" key="3">
    <source>
        <dbReference type="Proteomes" id="UP001154252"/>
    </source>
</evidence>
<dbReference type="GO" id="GO:0004674">
    <property type="term" value="F:protein serine/threonine kinase activity"/>
    <property type="evidence" value="ECO:0007669"/>
    <property type="project" value="TreeGrafter"/>
</dbReference>
<gene>
    <name evidence="2" type="ORF">PEGY_LOCUS3160</name>
</gene>
<dbReference type="SMART" id="SM00220">
    <property type="entry name" value="S_TKc"/>
    <property type="match status" value="1"/>
</dbReference>
<reference evidence="2" key="1">
    <citation type="submission" date="2021-07" db="EMBL/GenBank/DDBJ databases">
        <authorList>
            <person name="Branca A.L. A."/>
        </authorList>
    </citation>
    <scope>NUCLEOTIDE SEQUENCE</scope>
</reference>
<evidence type="ECO:0000313" key="2">
    <source>
        <dbReference type="EMBL" id="CAG8892464.1"/>
    </source>
</evidence>
<feature type="domain" description="Protein kinase" evidence="1">
    <location>
        <begin position="85"/>
        <end position="310"/>
    </location>
</feature>
<comment type="caution">
    <text evidence="2">The sequence shown here is derived from an EMBL/GenBank/DDBJ whole genome shotgun (WGS) entry which is preliminary data.</text>
</comment>
<dbReference type="Proteomes" id="UP001154252">
    <property type="component" value="Unassembled WGS sequence"/>
</dbReference>
<dbReference type="OrthoDB" id="4062651at2759"/>
<dbReference type="GO" id="GO:0005634">
    <property type="term" value="C:nucleus"/>
    <property type="evidence" value="ECO:0007669"/>
    <property type="project" value="TreeGrafter"/>
</dbReference>
<accession>A0A9W4K677</accession>
<name>A0A9W4K677_9EURO</name>
<dbReference type="GO" id="GO:0044773">
    <property type="term" value="P:mitotic DNA damage checkpoint signaling"/>
    <property type="evidence" value="ECO:0007669"/>
    <property type="project" value="TreeGrafter"/>
</dbReference>
<dbReference type="AlphaFoldDB" id="A0A9W4K677"/>
<dbReference type="GO" id="GO:0005524">
    <property type="term" value="F:ATP binding"/>
    <property type="evidence" value="ECO:0007669"/>
    <property type="project" value="InterPro"/>
</dbReference>
<dbReference type="PANTHER" id="PTHR44167">
    <property type="entry name" value="OVARIAN-SPECIFIC SERINE/THREONINE-PROTEIN KINASE LOK-RELATED"/>
    <property type="match status" value="1"/>
</dbReference>
<keyword evidence="3" id="KW-1185">Reference proteome</keyword>
<evidence type="ECO:0000259" key="1">
    <source>
        <dbReference type="PROSITE" id="PS50011"/>
    </source>
</evidence>
<dbReference type="Gene3D" id="1.10.510.10">
    <property type="entry name" value="Transferase(Phosphotransferase) domain 1"/>
    <property type="match status" value="1"/>
</dbReference>
<dbReference type="SUPFAM" id="SSF56112">
    <property type="entry name" value="Protein kinase-like (PK-like)"/>
    <property type="match status" value="1"/>
</dbReference>
<proteinExistence type="predicted"/>
<dbReference type="PROSITE" id="PS50011">
    <property type="entry name" value="PROTEIN_KINASE_DOM"/>
    <property type="match status" value="1"/>
</dbReference>
<dbReference type="InterPro" id="IPR000719">
    <property type="entry name" value="Prot_kinase_dom"/>
</dbReference>
<dbReference type="Pfam" id="PF00069">
    <property type="entry name" value="Pkinase"/>
    <property type="match status" value="1"/>
</dbReference>
<dbReference type="PANTHER" id="PTHR44167:SF24">
    <property type="entry name" value="SERINE_THREONINE-PROTEIN KINASE CHK2"/>
    <property type="match status" value="1"/>
</dbReference>
<dbReference type="InterPro" id="IPR011009">
    <property type="entry name" value="Kinase-like_dom_sf"/>
</dbReference>
<protein>
    <recommendedName>
        <fullName evidence="1">Protein kinase domain-containing protein</fullName>
    </recommendedName>
</protein>